<evidence type="ECO:0000259" key="1">
    <source>
        <dbReference type="Pfam" id="PF08241"/>
    </source>
</evidence>
<dbReference type="SUPFAM" id="SSF53335">
    <property type="entry name" value="S-adenosyl-L-methionine-dependent methyltransferases"/>
    <property type="match status" value="1"/>
</dbReference>
<name>A0A1N7RMI7_9BURK</name>
<organism evidence="2 3">
    <name type="scientific">Paraburkholderia ribeironis</name>
    <dbReference type="NCBI Taxonomy" id="1247936"/>
    <lineage>
        <taxon>Bacteria</taxon>
        <taxon>Pseudomonadati</taxon>
        <taxon>Pseudomonadota</taxon>
        <taxon>Betaproteobacteria</taxon>
        <taxon>Burkholderiales</taxon>
        <taxon>Burkholderiaceae</taxon>
        <taxon>Paraburkholderia</taxon>
    </lineage>
</organism>
<evidence type="ECO:0000313" key="3">
    <source>
        <dbReference type="Proteomes" id="UP000187012"/>
    </source>
</evidence>
<dbReference type="GO" id="GO:0008757">
    <property type="term" value="F:S-adenosylmethionine-dependent methyltransferase activity"/>
    <property type="evidence" value="ECO:0007669"/>
    <property type="project" value="InterPro"/>
</dbReference>
<sequence length="273" mass="30684">MADEVTLPTSLTERLADQFVGDARRLRQIAGDVTAFGDQLPDGAAARLNAVHDQLAQLEAELHAARKQYLVRQIDGRPVAGLKLHLGCGAQRFPGWVNIDARGGDIRMDLRWPLPFADKTVHCVFACHVAEHLYREDELPALLHEVRRVLTPSGVLRLVVPDIEQCLRAYVAGDDRFFADRALTWSWSRNCRTRLDHFLGYAGAQQLLENLDGHLYGYDFDTLALVLREAGFTQVERSTFMGSRHPELRVDHESRNATANTNGKHYSLFVEAS</sequence>
<dbReference type="EMBL" id="CYGX02000006">
    <property type="protein sequence ID" value="SIT35927.1"/>
    <property type="molecule type" value="Genomic_DNA"/>
</dbReference>
<feature type="domain" description="Methyltransferase type 11" evidence="1">
    <location>
        <begin position="113"/>
        <end position="156"/>
    </location>
</feature>
<dbReference type="OrthoDB" id="9796760at2"/>
<reference evidence="2 3" key="1">
    <citation type="submission" date="2016-12" db="EMBL/GenBank/DDBJ databases">
        <authorList>
            <person name="Song W.-J."/>
            <person name="Kurnit D.M."/>
        </authorList>
    </citation>
    <scope>NUCLEOTIDE SEQUENCE [LARGE SCALE GENOMIC DNA]</scope>
    <source>
        <strain evidence="2 3">STM7296</strain>
    </source>
</reference>
<dbReference type="RefSeq" id="WP_094778031.1">
    <property type="nucleotide sequence ID" value="NZ_CYGX02000006.1"/>
</dbReference>
<protein>
    <recommendedName>
        <fullName evidence="1">Methyltransferase type 11 domain-containing protein</fullName>
    </recommendedName>
</protein>
<gene>
    <name evidence="2" type="ORF">BN2475_60007</name>
</gene>
<proteinExistence type="predicted"/>
<dbReference type="InterPro" id="IPR013216">
    <property type="entry name" value="Methyltransf_11"/>
</dbReference>
<dbReference type="InterPro" id="IPR029063">
    <property type="entry name" value="SAM-dependent_MTases_sf"/>
</dbReference>
<accession>A0A1N7RMI7</accession>
<evidence type="ECO:0000313" key="2">
    <source>
        <dbReference type="EMBL" id="SIT35927.1"/>
    </source>
</evidence>
<dbReference type="AlphaFoldDB" id="A0A1N7RMI7"/>
<dbReference type="Gene3D" id="3.40.50.150">
    <property type="entry name" value="Vaccinia Virus protein VP39"/>
    <property type="match status" value="1"/>
</dbReference>
<dbReference type="Proteomes" id="UP000187012">
    <property type="component" value="Unassembled WGS sequence"/>
</dbReference>
<dbReference type="Pfam" id="PF08241">
    <property type="entry name" value="Methyltransf_11"/>
    <property type="match status" value="1"/>
</dbReference>
<keyword evidence="3" id="KW-1185">Reference proteome</keyword>